<feature type="active site" evidence="5">
    <location>
        <position position="17"/>
    </location>
</feature>
<keyword evidence="5" id="KW-1015">Disulfide bond</keyword>
<feature type="domain" description="Peptidase M12B" evidence="6">
    <location>
        <begin position="1"/>
        <end position="75"/>
    </location>
</feature>
<keyword evidence="1" id="KW-0645">Protease</keyword>
<dbReference type="Proteomes" id="UP000054359">
    <property type="component" value="Unassembled WGS sequence"/>
</dbReference>
<reference evidence="7 8" key="1">
    <citation type="submission" date="2013-11" db="EMBL/GenBank/DDBJ databases">
        <title>Genome sequencing of Stegodyphus mimosarum.</title>
        <authorList>
            <person name="Bechsgaard J."/>
        </authorList>
    </citation>
    <scope>NUCLEOTIDE SEQUENCE [LARGE SCALE GENOMIC DNA]</scope>
</reference>
<dbReference type="AlphaFoldDB" id="A0A087TPB0"/>
<feature type="disulfide bond" evidence="5">
    <location>
        <begin position="33"/>
        <end position="38"/>
    </location>
</feature>
<dbReference type="PANTHER" id="PTHR11905">
    <property type="entry name" value="ADAM A DISINTEGRIN AND METALLOPROTEASE DOMAIN"/>
    <property type="match status" value="1"/>
</dbReference>
<dbReference type="Gene3D" id="3.40.390.10">
    <property type="entry name" value="Collagenase (Catalytic Domain)"/>
    <property type="match status" value="1"/>
</dbReference>
<sequence>MDHSHVVGLVATTVSHELGHNFGMEHDTDECQCPDDKCIMSPSSSSTSPRRWSSCSLEYLELAYSQGMDYCLKNR</sequence>
<dbReference type="Pfam" id="PF01421">
    <property type="entry name" value="Reprolysin"/>
    <property type="match status" value="1"/>
</dbReference>
<dbReference type="InterPro" id="IPR024079">
    <property type="entry name" value="MetalloPept_cat_dom_sf"/>
</dbReference>
<feature type="binding site" evidence="5">
    <location>
        <position position="16"/>
    </location>
    <ligand>
        <name>Zn(2+)</name>
        <dbReference type="ChEBI" id="CHEBI:29105"/>
        <note>catalytic</note>
    </ligand>
</feature>
<dbReference type="OrthoDB" id="5951731at2759"/>
<feature type="non-terminal residue" evidence="7">
    <location>
        <position position="75"/>
    </location>
</feature>
<comment type="caution">
    <text evidence="5">Lacks conserved residue(s) required for the propagation of feature annotation.</text>
</comment>
<protein>
    <submittedName>
        <fullName evidence="7">Zinc metalloproteinase ACLH</fullName>
    </submittedName>
</protein>
<organism evidence="7 8">
    <name type="scientific">Stegodyphus mimosarum</name>
    <name type="common">African social velvet spider</name>
    <dbReference type="NCBI Taxonomy" id="407821"/>
    <lineage>
        <taxon>Eukaryota</taxon>
        <taxon>Metazoa</taxon>
        <taxon>Ecdysozoa</taxon>
        <taxon>Arthropoda</taxon>
        <taxon>Chelicerata</taxon>
        <taxon>Arachnida</taxon>
        <taxon>Araneae</taxon>
        <taxon>Araneomorphae</taxon>
        <taxon>Entelegynae</taxon>
        <taxon>Eresoidea</taxon>
        <taxon>Eresidae</taxon>
        <taxon>Stegodyphus</taxon>
    </lineage>
</organism>
<dbReference type="STRING" id="407821.A0A087TPB0"/>
<keyword evidence="8" id="KW-1185">Reference proteome</keyword>
<dbReference type="InterPro" id="IPR001590">
    <property type="entry name" value="Peptidase_M12B"/>
</dbReference>
<accession>A0A087TPB0</accession>
<dbReference type="GO" id="GO:0004222">
    <property type="term" value="F:metalloendopeptidase activity"/>
    <property type="evidence" value="ECO:0007669"/>
    <property type="project" value="InterPro"/>
</dbReference>
<keyword evidence="5" id="KW-0479">Metal-binding</keyword>
<evidence type="ECO:0000256" key="3">
    <source>
        <dbReference type="ARBA" id="ARBA00022833"/>
    </source>
</evidence>
<feature type="binding site" evidence="5">
    <location>
        <position position="26"/>
    </location>
    <ligand>
        <name>Zn(2+)</name>
        <dbReference type="ChEBI" id="CHEBI:29105"/>
        <note>catalytic</note>
    </ligand>
</feature>
<dbReference type="SUPFAM" id="SSF55486">
    <property type="entry name" value="Metalloproteases ('zincins'), catalytic domain"/>
    <property type="match status" value="1"/>
</dbReference>
<evidence type="ECO:0000313" key="8">
    <source>
        <dbReference type="Proteomes" id="UP000054359"/>
    </source>
</evidence>
<proteinExistence type="predicted"/>
<gene>
    <name evidence="7" type="ORF">X975_11152</name>
</gene>
<evidence type="ECO:0000256" key="4">
    <source>
        <dbReference type="ARBA" id="ARBA00023049"/>
    </source>
</evidence>
<dbReference type="PANTHER" id="PTHR11905:SF159">
    <property type="entry name" value="ADAM METALLOPROTEASE"/>
    <property type="match status" value="1"/>
</dbReference>
<dbReference type="EMBL" id="KK116152">
    <property type="protein sequence ID" value="KFM66949.1"/>
    <property type="molecule type" value="Genomic_DNA"/>
</dbReference>
<keyword evidence="3 5" id="KW-0862">Zinc</keyword>
<dbReference type="PROSITE" id="PS50215">
    <property type="entry name" value="ADAM_MEPRO"/>
    <property type="match status" value="1"/>
</dbReference>
<evidence type="ECO:0000256" key="5">
    <source>
        <dbReference type="PROSITE-ProRule" id="PRU00276"/>
    </source>
</evidence>
<feature type="binding site" evidence="5">
    <location>
        <position position="20"/>
    </location>
    <ligand>
        <name>Zn(2+)</name>
        <dbReference type="ChEBI" id="CHEBI:29105"/>
        <note>catalytic</note>
    </ligand>
</feature>
<evidence type="ECO:0000313" key="7">
    <source>
        <dbReference type="EMBL" id="KFM66949.1"/>
    </source>
</evidence>
<keyword evidence="4" id="KW-0482">Metalloprotease</keyword>
<evidence type="ECO:0000256" key="2">
    <source>
        <dbReference type="ARBA" id="ARBA00022801"/>
    </source>
</evidence>
<evidence type="ECO:0000259" key="6">
    <source>
        <dbReference type="PROSITE" id="PS50215"/>
    </source>
</evidence>
<keyword evidence="2" id="KW-0378">Hydrolase</keyword>
<evidence type="ECO:0000256" key="1">
    <source>
        <dbReference type="ARBA" id="ARBA00022670"/>
    </source>
</evidence>
<name>A0A087TPB0_STEMI</name>
<feature type="disulfide bond" evidence="5">
    <location>
        <begin position="31"/>
        <end position="55"/>
    </location>
</feature>
<dbReference type="GO" id="GO:0046872">
    <property type="term" value="F:metal ion binding"/>
    <property type="evidence" value="ECO:0007669"/>
    <property type="project" value="UniProtKB-KW"/>
</dbReference>
<dbReference type="GO" id="GO:0006509">
    <property type="term" value="P:membrane protein ectodomain proteolysis"/>
    <property type="evidence" value="ECO:0007669"/>
    <property type="project" value="TreeGrafter"/>
</dbReference>